<evidence type="ECO:0000313" key="2">
    <source>
        <dbReference type="Proteomes" id="UP000231347"/>
    </source>
</evidence>
<dbReference type="SUPFAM" id="SSF158446">
    <property type="entry name" value="IVS-encoded protein-like"/>
    <property type="match status" value="1"/>
</dbReference>
<accession>A0A2M8KFH5</accession>
<protein>
    <submittedName>
        <fullName evidence="1">Four helix bundle protein</fullName>
    </submittedName>
</protein>
<name>A0A2M8KFH5_9BACT</name>
<dbReference type="Gene3D" id="1.20.1440.60">
    <property type="entry name" value="23S rRNA-intervening sequence"/>
    <property type="match status" value="1"/>
</dbReference>
<dbReference type="InterPro" id="IPR036583">
    <property type="entry name" value="23S_rRNA_IVS_sf"/>
</dbReference>
<dbReference type="NCBIfam" id="TIGR04258">
    <property type="entry name" value="4helix_suffix"/>
    <property type="match status" value="1"/>
</dbReference>
<comment type="caution">
    <text evidence="1">The sequence shown here is derived from an EMBL/GenBank/DDBJ whole genome shotgun (WGS) entry which is preliminary data.</text>
</comment>
<dbReference type="AlphaFoldDB" id="A0A2M8KFH5"/>
<organism evidence="1 2">
    <name type="scientific">Candidatus Portnoybacteria bacterium CG10_big_fil_rev_8_21_14_0_10_40_22</name>
    <dbReference type="NCBI Taxonomy" id="1974814"/>
    <lineage>
        <taxon>Bacteria</taxon>
        <taxon>Candidatus Portnoyibacteriota</taxon>
    </lineage>
</organism>
<reference evidence="2" key="1">
    <citation type="submission" date="2017-09" db="EMBL/GenBank/DDBJ databases">
        <title>Depth-based differentiation of microbial function through sediment-hosted aquifers and enrichment of novel symbionts in the deep terrestrial subsurface.</title>
        <authorList>
            <person name="Probst A.J."/>
            <person name="Ladd B."/>
            <person name="Jarett J.K."/>
            <person name="Geller-Mcgrath D.E."/>
            <person name="Sieber C.M.K."/>
            <person name="Emerson J.B."/>
            <person name="Anantharaman K."/>
            <person name="Thomas B.C."/>
            <person name="Malmstrom R."/>
            <person name="Stieglmeier M."/>
            <person name="Klingl A."/>
            <person name="Woyke T."/>
            <person name="Ryan C.M."/>
            <person name="Banfield J.F."/>
        </authorList>
    </citation>
    <scope>NUCLEOTIDE SEQUENCE [LARGE SCALE GENOMIC DNA]</scope>
</reference>
<dbReference type="EMBL" id="PFDY01000074">
    <property type="protein sequence ID" value="PJE58647.1"/>
    <property type="molecule type" value="Genomic_DNA"/>
</dbReference>
<dbReference type="NCBIfam" id="TIGR02436">
    <property type="entry name" value="four helix bundle protein"/>
    <property type="match status" value="1"/>
</dbReference>
<evidence type="ECO:0000313" key="1">
    <source>
        <dbReference type="EMBL" id="PJE58647.1"/>
    </source>
</evidence>
<dbReference type="InterPro" id="IPR012657">
    <property type="entry name" value="23S_rRNA-intervening_sequence"/>
</dbReference>
<proteinExistence type="predicted"/>
<dbReference type="Pfam" id="PF05635">
    <property type="entry name" value="23S_rRNA_IVP"/>
    <property type="match status" value="1"/>
</dbReference>
<gene>
    <name evidence="1" type="ORF">COU83_02755</name>
</gene>
<sequence length="178" mass="20722">MDYNNYKGYKSLPFFQQSEIIYDFTTEFVGKYIAYNSRTKDQMTQAARSGKQNIAEGYMQKSVESKLKLLNVARGSLEELLNDYGDFLRQNSLLLWGKDSTNAKVVRALVYKNYKSYDDYKSYIAAPEGACNAMICLINQTNQLLDQKLRWLEEKFVKEGGFRENLLAKRLKYKGYNN</sequence>
<dbReference type="Proteomes" id="UP000231347">
    <property type="component" value="Unassembled WGS sequence"/>
</dbReference>
<dbReference type="InterPro" id="IPR026354">
    <property type="entry name" value="4helix_suffix_dom"/>
</dbReference>